<evidence type="ECO:0000256" key="1">
    <source>
        <dbReference type="SAM" id="Phobius"/>
    </source>
</evidence>
<dbReference type="KEGG" id="step:IC006_0523"/>
<dbReference type="Proteomes" id="UP000322983">
    <property type="component" value="Chromosome"/>
</dbReference>
<organism evidence="2 3">
    <name type="scientific">Sulfuracidifex tepidarius</name>
    <dbReference type="NCBI Taxonomy" id="1294262"/>
    <lineage>
        <taxon>Archaea</taxon>
        <taxon>Thermoproteota</taxon>
        <taxon>Thermoprotei</taxon>
        <taxon>Sulfolobales</taxon>
        <taxon>Sulfolobaceae</taxon>
        <taxon>Sulfuracidifex</taxon>
    </lineage>
</organism>
<gene>
    <name evidence="2" type="ORF">IC006_0523</name>
</gene>
<feature type="transmembrane region" description="Helical" evidence="1">
    <location>
        <begin position="7"/>
        <end position="27"/>
    </location>
</feature>
<evidence type="ECO:0000313" key="3">
    <source>
        <dbReference type="Proteomes" id="UP000322983"/>
    </source>
</evidence>
<keyword evidence="3" id="KW-1185">Reference proteome</keyword>
<feature type="transmembrane region" description="Helical" evidence="1">
    <location>
        <begin position="172"/>
        <end position="190"/>
    </location>
</feature>
<accession>A0A510DSU4</accession>
<sequence>MELSKDNSDIAVLIVVILSLIASYKVAEEFPVTMLLISLIGMARKKWVSAAVVLSSLGFLEFHSMTSIQFVVISLATSISLVMEVSYSLWLTLGVSLVILKVPPAFQLITLIALLITMRYFNLEVRGFIVSGISLLVAEALMNLSGVMDVSYFDLLTGVIGVASENVRLPKWSPYLLPLVPALMFATYGIPDGVYWADSESFLFKYNPFSMWIPGSFYYPRVNDFALCFLLDKPYYVFVFVMVYLSGILSYHAFRSLGLKYSLPIYLVYSVLFPFNSPYIMIPYVVSPILLILGVDNTRFLISLNMKDSPKVNVRRIERHFIKYCINFLKLVKILILDFCKEVNSKVFKLWCNKGVCPTILLN</sequence>
<dbReference type="RefSeq" id="WP_054846420.1">
    <property type="nucleotide sequence ID" value="NZ_AP018929.1"/>
</dbReference>
<feature type="transmembrane region" description="Helical" evidence="1">
    <location>
        <begin position="128"/>
        <end position="152"/>
    </location>
</feature>
<proteinExistence type="predicted"/>
<feature type="transmembrane region" description="Helical" evidence="1">
    <location>
        <begin position="266"/>
        <end position="293"/>
    </location>
</feature>
<keyword evidence="1" id="KW-1133">Transmembrane helix</keyword>
<feature type="transmembrane region" description="Helical" evidence="1">
    <location>
        <begin position="102"/>
        <end position="121"/>
    </location>
</feature>
<name>A0A510DSU4_9CREN</name>
<protein>
    <submittedName>
        <fullName evidence="2">Uncharacterized protein</fullName>
    </submittedName>
</protein>
<dbReference type="OrthoDB" id="385088at2157"/>
<feature type="transmembrane region" description="Helical" evidence="1">
    <location>
        <begin position="47"/>
        <end position="63"/>
    </location>
</feature>
<dbReference type="AlphaFoldDB" id="A0A510DSU4"/>
<keyword evidence="1" id="KW-0472">Membrane</keyword>
<reference evidence="2 3" key="1">
    <citation type="journal article" date="2020" name="Int. J. Syst. Evol. Microbiol.">
        <title>Sulfuracidifex tepidarius gen. nov., sp. nov. and transfer of Sulfolobus metallicus Huber and Stetter 1992 to the genus Sulfuracidifex as Sulfuracidifex metallicus comb. nov.</title>
        <authorList>
            <person name="Itoh T."/>
            <person name="Miura T."/>
            <person name="Sakai H.D."/>
            <person name="Kato S."/>
            <person name="Ohkuma M."/>
            <person name="Takashina T."/>
        </authorList>
    </citation>
    <scope>NUCLEOTIDE SEQUENCE [LARGE SCALE GENOMIC DNA]</scope>
    <source>
        <strain evidence="2 3">IC-006</strain>
    </source>
</reference>
<feature type="transmembrane region" description="Helical" evidence="1">
    <location>
        <begin position="235"/>
        <end position="254"/>
    </location>
</feature>
<dbReference type="GeneID" id="41714374"/>
<dbReference type="EMBL" id="AP018929">
    <property type="protein sequence ID" value="BBG23239.1"/>
    <property type="molecule type" value="Genomic_DNA"/>
</dbReference>
<evidence type="ECO:0000313" key="2">
    <source>
        <dbReference type="EMBL" id="BBG23239.1"/>
    </source>
</evidence>
<keyword evidence="1" id="KW-0812">Transmembrane</keyword>